<dbReference type="Proteomes" id="UP000287651">
    <property type="component" value="Unassembled WGS sequence"/>
</dbReference>
<dbReference type="AlphaFoldDB" id="A0A426X3Z2"/>
<name>A0A426X3Z2_ENSVE</name>
<comment type="caution">
    <text evidence="1">The sequence shown here is derived from an EMBL/GenBank/DDBJ whole genome shotgun (WGS) entry which is preliminary data.</text>
</comment>
<proteinExistence type="predicted"/>
<sequence>MANAGVTTTFFYQIHESERPSKGGPSAPLRLSLRSPLPSPLVSCGCRETEETLLSFSSSSFSSGLLAKPSL</sequence>
<reference evidence="1 2" key="1">
    <citation type="journal article" date="2014" name="Agronomy (Basel)">
        <title>A Draft Genome Sequence for Ensete ventricosum, the Drought-Tolerant Tree Against Hunger.</title>
        <authorList>
            <person name="Harrison J."/>
            <person name="Moore K.A."/>
            <person name="Paszkiewicz K."/>
            <person name="Jones T."/>
            <person name="Grant M."/>
            <person name="Ambacheew D."/>
            <person name="Muzemil S."/>
            <person name="Studholme D.J."/>
        </authorList>
    </citation>
    <scope>NUCLEOTIDE SEQUENCE [LARGE SCALE GENOMIC DNA]</scope>
</reference>
<gene>
    <name evidence="1" type="ORF">B296_00051733</name>
</gene>
<evidence type="ECO:0000313" key="1">
    <source>
        <dbReference type="EMBL" id="RRT34164.1"/>
    </source>
</evidence>
<organism evidence="1 2">
    <name type="scientific">Ensete ventricosum</name>
    <name type="common">Abyssinian banana</name>
    <name type="synonym">Musa ensete</name>
    <dbReference type="NCBI Taxonomy" id="4639"/>
    <lineage>
        <taxon>Eukaryota</taxon>
        <taxon>Viridiplantae</taxon>
        <taxon>Streptophyta</taxon>
        <taxon>Embryophyta</taxon>
        <taxon>Tracheophyta</taxon>
        <taxon>Spermatophyta</taxon>
        <taxon>Magnoliopsida</taxon>
        <taxon>Liliopsida</taxon>
        <taxon>Zingiberales</taxon>
        <taxon>Musaceae</taxon>
        <taxon>Ensete</taxon>
    </lineage>
</organism>
<evidence type="ECO:0000313" key="2">
    <source>
        <dbReference type="Proteomes" id="UP000287651"/>
    </source>
</evidence>
<dbReference type="EMBL" id="AMZH03027410">
    <property type="protein sequence ID" value="RRT34164.1"/>
    <property type="molecule type" value="Genomic_DNA"/>
</dbReference>
<protein>
    <submittedName>
        <fullName evidence="1">Uncharacterized protein</fullName>
    </submittedName>
</protein>
<accession>A0A426X3Z2</accession>